<organism evidence="1 2">
    <name type="scientific">Pyropia yezoensis</name>
    <name type="common">Susabi-nori</name>
    <name type="synonym">Porphyra yezoensis</name>
    <dbReference type="NCBI Taxonomy" id="2788"/>
    <lineage>
        <taxon>Eukaryota</taxon>
        <taxon>Rhodophyta</taxon>
        <taxon>Bangiophyceae</taxon>
        <taxon>Bangiales</taxon>
        <taxon>Bangiaceae</taxon>
        <taxon>Pyropia</taxon>
    </lineage>
</organism>
<sequence length="321" mass="34129">MSLTAVPPPPPPTSLAVLMSLPAVPLPPHPASPAVLMWVSGVALAAVAEQREALERQGEAAAVADAVAADHAAGAGYTASVYLIINDDGDTYVGQAVYAKTGEAACDTRFRSHMHGGKTKFDKDLAADGAESPGTWALVPLLEVSEVRGKVILQAIADAMENAVWRHGLLCGWSLRNRNAPALRAVHGGTARDASSWSALEQALLAHLAEHGDVIVGSNAHDAQYGPGRALGAAVCALRLRGPTRVDPLRRTWLDALGWDWRVTLGAVRERNAHQRHRNIVADVIAFVWRHGRVPDATSGSKTNAAYDAERLLRSRMTNVT</sequence>
<proteinExistence type="predicted"/>
<name>A0ACC3CAC8_PYRYE</name>
<reference evidence="1" key="1">
    <citation type="submission" date="2019-11" db="EMBL/GenBank/DDBJ databases">
        <title>Nori genome reveals adaptations in red seaweeds to the harsh intertidal environment.</title>
        <authorList>
            <person name="Wang D."/>
            <person name="Mao Y."/>
        </authorList>
    </citation>
    <scope>NUCLEOTIDE SEQUENCE</scope>
    <source>
        <tissue evidence="1">Gametophyte</tissue>
    </source>
</reference>
<dbReference type="EMBL" id="CM020620">
    <property type="protein sequence ID" value="KAK1867137.1"/>
    <property type="molecule type" value="Genomic_DNA"/>
</dbReference>
<evidence type="ECO:0000313" key="1">
    <source>
        <dbReference type="EMBL" id="KAK1867137.1"/>
    </source>
</evidence>
<protein>
    <submittedName>
        <fullName evidence="1">Uncharacterized protein</fullName>
    </submittedName>
</protein>
<keyword evidence="2" id="KW-1185">Reference proteome</keyword>
<comment type="caution">
    <text evidence="1">The sequence shown here is derived from an EMBL/GenBank/DDBJ whole genome shotgun (WGS) entry which is preliminary data.</text>
</comment>
<accession>A0ACC3CAC8</accession>
<evidence type="ECO:0000313" key="2">
    <source>
        <dbReference type="Proteomes" id="UP000798662"/>
    </source>
</evidence>
<gene>
    <name evidence="1" type="ORF">I4F81_009646</name>
</gene>
<dbReference type="Proteomes" id="UP000798662">
    <property type="component" value="Chromosome 3"/>
</dbReference>